<dbReference type="Proteomes" id="UP000031620">
    <property type="component" value="Chromosome"/>
</dbReference>
<evidence type="ECO:0000259" key="1">
    <source>
        <dbReference type="Pfam" id="PF06605"/>
    </source>
</evidence>
<dbReference type="HOGENOM" id="CLU_052803_0_0_9"/>
<feature type="domain" description="Prophage endopeptidase tail N-terminal" evidence="2">
    <location>
        <begin position="46"/>
        <end position="129"/>
    </location>
</feature>
<dbReference type="Gene3D" id="3.55.50.40">
    <property type="match status" value="1"/>
</dbReference>
<organism evidence="3 4">
    <name type="scientific">Paucilactobacillus hokkaidonensis JCM 18461</name>
    <dbReference type="NCBI Taxonomy" id="1291742"/>
    <lineage>
        <taxon>Bacteria</taxon>
        <taxon>Bacillati</taxon>
        <taxon>Bacillota</taxon>
        <taxon>Bacilli</taxon>
        <taxon>Lactobacillales</taxon>
        <taxon>Lactobacillaceae</taxon>
        <taxon>Paucilactobacillus</taxon>
    </lineage>
</organism>
<dbReference type="STRING" id="1291742.LOOC260_114150"/>
<dbReference type="AlphaFoldDB" id="A0A0A1GZQ6"/>
<evidence type="ECO:0000313" key="4">
    <source>
        <dbReference type="Proteomes" id="UP000031620"/>
    </source>
</evidence>
<protein>
    <submittedName>
        <fullName evidence="3">Minor structural protein</fullName>
    </submittedName>
</protein>
<proteinExistence type="predicted"/>
<dbReference type="Pfam" id="PF06605">
    <property type="entry name" value="Prophage_tail"/>
    <property type="match status" value="1"/>
</dbReference>
<dbReference type="Pfam" id="PF18994">
    <property type="entry name" value="Prophage_tailD1"/>
    <property type="match status" value="1"/>
</dbReference>
<dbReference type="InterPro" id="IPR044051">
    <property type="entry name" value="Prophage_tail_N"/>
</dbReference>
<accession>A0A0A1GZQ6</accession>
<dbReference type="KEGG" id="lho:LOOC260_114150"/>
<feature type="domain" description="Tail spike" evidence="1">
    <location>
        <begin position="132"/>
        <end position="381"/>
    </location>
</feature>
<dbReference type="EMBL" id="AP014680">
    <property type="protein sequence ID" value="BAP85951.1"/>
    <property type="molecule type" value="Genomic_DNA"/>
</dbReference>
<evidence type="ECO:0000259" key="2">
    <source>
        <dbReference type="Pfam" id="PF18994"/>
    </source>
</evidence>
<name>A0A0A1GZQ6_9LACO</name>
<dbReference type="RefSeq" id="WP_162182090.1">
    <property type="nucleotide sequence ID" value="NZ_AP014680.1"/>
</dbReference>
<evidence type="ECO:0000313" key="3">
    <source>
        <dbReference type="EMBL" id="BAP85951.1"/>
    </source>
</evidence>
<sequence>MVTPTSATSYWNRVGTKYLLQARQMLTSHFHSRLFILASNSVNNKIIVQGWGSAYREPLNSVAWDSCSIQWEVNSTFQLQFTAYDDHSLAYSMLTNESSIFFQGEEWIVKTPLPDYSGMVNTNQVTATHAYFDVSRVHQWQTKTGTFSYSPNDVLAYWLNDNSLGYTYAVKGTFTNQPIENLGNGSGTDMISKIIETWPTAVVFPHGRQIVVYSADEWAQDLGNRINYIHDTTEIQMSPDSTSLFNEVMVYGATKDTDTNSDTDSDTTSYYFDPYIVKDEASIAKWGERPGADISDDRFTDKNSMDVYARTQLVTEPQFSISITMNDNTEPVPGEIRRTEIRNAGYSSNLQVVGYQWYPNSPGTQTTITLNTSAKSILDLQNSQSKMIAKAVKNSKQNSQLAITAQNTATKAYNSRIYGEKVGDSDY</sequence>
<reference evidence="3 4" key="1">
    <citation type="submission" date="2014-11" db="EMBL/GenBank/DDBJ databases">
        <title>Complete genome sequence and analysis of Lactobacillus hokkaidonensis LOOC260T.</title>
        <authorList>
            <person name="Tanizawa Y."/>
            <person name="Tohno M."/>
            <person name="Kaminuma E."/>
            <person name="Nakamura Y."/>
            <person name="Arita M."/>
        </authorList>
    </citation>
    <scope>NUCLEOTIDE SEQUENCE [LARGE SCALE GENOMIC DNA]</scope>
    <source>
        <strain evidence="3 4">LOOC260</strain>
    </source>
</reference>
<dbReference type="Gene3D" id="6.20.110.10">
    <property type="match status" value="1"/>
</dbReference>
<dbReference type="InterPro" id="IPR010572">
    <property type="entry name" value="Tail_dom"/>
</dbReference>
<gene>
    <name evidence="3" type="ORF">LOOC260_114150</name>
</gene>